<protein>
    <recommendedName>
        <fullName evidence="5">Thioredoxin domain-containing protein</fullName>
    </recommendedName>
</protein>
<dbReference type="AlphaFoldDB" id="A0A2K9LGH3"/>
<dbReference type="OrthoDB" id="9790390at2"/>
<dbReference type="Gene3D" id="3.40.30.10">
    <property type="entry name" value="Glutaredoxin"/>
    <property type="match status" value="1"/>
</dbReference>
<dbReference type="Pfam" id="PF14559">
    <property type="entry name" value="TPR_19"/>
    <property type="match status" value="1"/>
</dbReference>
<dbReference type="InterPro" id="IPR013766">
    <property type="entry name" value="Thioredoxin_domain"/>
</dbReference>
<keyword evidence="2" id="KW-0249">Electron transport</keyword>
<dbReference type="GO" id="GO:0005737">
    <property type="term" value="C:cytoplasm"/>
    <property type="evidence" value="ECO:0007669"/>
    <property type="project" value="TreeGrafter"/>
</dbReference>
<keyword evidence="1" id="KW-0813">Transport</keyword>
<dbReference type="EMBL" id="CP022684">
    <property type="protein sequence ID" value="AUM11449.1"/>
    <property type="molecule type" value="Genomic_DNA"/>
</dbReference>
<dbReference type="SUPFAM" id="SSF48452">
    <property type="entry name" value="TPR-like"/>
    <property type="match status" value="1"/>
</dbReference>
<dbReference type="SUPFAM" id="SSF52833">
    <property type="entry name" value="Thioredoxin-like"/>
    <property type="match status" value="1"/>
</dbReference>
<sequence>MSETNYIVDVNPQNINDVVQFSARMPVLLDFWAEWCEPCKALAPILEKIAHEYAGQFILAKVDADANQMLVQQLGVRGVPSLKLIVQGQLAGELNGAQTESEIRALLAPYLGDAPEADDQEEDLSNDFFAQIERARRMGAYDQAIEALQSAIAEQPSELKHQVLMAEVLMDVERLEEAQQVLDNISDDKAKAATLARLFFLQELKGFETVESLQYRVAQNSDDLEAKYYLGANCVLAGEPDAALELFLEIVQKDREFKEDGGRLAILKLIELMGSDPVVASYRRRLFACLH</sequence>
<dbReference type="RefSeq" id="WP_101892789.1">
    <property type="nucleotide sequence ID" value="NZ_CP022684.1"/>
</dbReference>
<dbReference type="CDD" id="cd02956">
    <property type="entry name" value="ybbN"/>
    <property type="match status" value="1"/>
</dbReference>
<keyword evidence="7" id="KW-1185">Reference proteome</keyword>
<dbReference type="GO" id="GO:0006950">
    <property type="term" value="P:response to stress"/>
    <property type="evidence" value="ECO:0007669"/>
    <property type="project" value="UniProtKB-ARBA"/>
</dbReference>
<dbReference type="PRINTS" id="PR00421">
    <property type="entry name" value="THIOREDOXIN"/>
</dbReference>
<accession>A0A2K9LGH3</accession>
<dbReference type="InterPro" id="IPR017937">
    <property type="entry name" value="Thioredoxin_CS"/>
</dbReference>
<organism evidence="6 7">
    <name type="scientific">Ketobacter alkanivorans</name>
    <dbReference type="NCBI Taxonomy" id="1917421"/>
    <lineage>
        <taxon>Bacteria</taxon>
        <taxon>Pseudomonadati</taxon>
        <taxon>Pseudomonadota</taxon>
        <taxon>Gammaproteobacteria</taxon>
        <taxon>Pseudomonadales</taxon>
        <taxon>Ketobacteraceae</taxon>
        <taxon>Ketobacter</taxon>
    </lineage>
</organism>
<evidence type="ECO:0000256" key="2">
    <source>
        <dbReference type="ARBA" id="ARBA00022982"/>
    </source>
</evidence>
<keyword evidence="4" id="KW-0676">Redox-active center</keyword>
<reference evidence="7" key="1">
    <citation type="submission" date="2017-08" db="EMBL/GenBank/DDBJ databases">
        <title>Direct submision.</title>
        <authorList>
            <person name="Kim S.-J."/>
            <person name="Rhee S.-K."/>
        </authorList>
    </citation>
    <scope>NUCLEOTIDE SEQUENCE [LARGE SCALE GENOMIC DNA]</scope>
    <source>
        <strain evidence="7">GI5</strain>
    </source>
</reference>
<dbReference type="Pfam" id="PF14561">
    <property type="entry name" value="TPR_20"/>
    <property type="match status" value="1"/>
</dbReference>
<keyword evidence="3" id="KW-1015">Disulfide bond</keyword>
<dbReference type="PANTHER" id="PTHR45663:SF11">
    <property type="entry name" value="GEO12009P1"/>
    <property type="match status" value="1"/>
</dbReference>
<feature type="domain" description="Thioredoxin" evidence="5">
    <location>
        <begin position="1"/>
        <end position="112"/>
    </location>
</feature>
<dbReference type="Pfam" id="PF00085">
    <property type="entry name" value="Thioredoxin"/>
    <property type="match status" value="1"/>
</dbReference>
<gene>
    <name evidence="6" type="ORF">Kalk_02970</name>
</gene>
<name>A0A2K9LGH3_9GAMM</name>
<evidence type="ECO:0000313" key="6">
    <source>
        <dbReference type="EMBL" id="AUM11449.1"/>
    </source>
</evidence>
<dbReference type="InterPro" id="IPR011990">
    <property type="entry name" value="TPR-like_helical_dom_sf"/>
</dbReference>
<dbReference type="PROSITE" id="PS00194">
    <property type="entry name" value="THIOREDOXIN_1"/>
    <property type="match status" value="1"/>
</dbReference>
<dbReference type="Gene3D" id="1.25.40.10">
    <property type="entry name" value="Tetratricopeptide repeat domain"/>
    <property type="match status" value="2"/>
</dbReference>
<evidence type="ECO:0000313" key="7">
    <source>
        <dbReference type="Proteomes" id="UP000235116"/>
    </source>
</evidence>
<evidence type="ECO:0000256" key="1">
    <source>
        <dbReference type="ARBA" id="ARBA00022448"/>
    </source>
</evidence>
<dbReference type="KEGG" id="kak:Kalk_02970"/>
<dbReference type="PANTHER" id="PTHR45663">
    <property type="entry name" value="GEO12009P1"/>
    <property type="match status" value="1"/>
</dbReference>
<dbReference type="PROSITE" id="PS51352">
    <property type="entry name" value="THIOREDOXIN_2"/>
    <property type="match status" value="1"/>
</dbReference>
<evidence type="ECO:0000259" key="5">
    <source>
        <dbReference type="PROSITE" id="PS51352"/>
    </source>
</evidence>
<evidence type="ECO:0000256" key="4">
    <source>
        <dbReference type="ARBA" id="ARBA00023284"/>
    </source>
</evidence>
<proteinExistence type="predicted"/>
<dbReference type="InterPro" id="IPR036249">
    <property type="entry name" value="Thioredoxin-like_sf"/>
</dbReference>
<dbReference type="Proteomes" id="UP000235116">
    <property type="component" value="Chromosome"/>
</dbReference>
<dbReference type="GO" id="GO:0015035">
    <property type="term" value="F:protein-disulfide reductase activity"/>
    <property type="evidence" value="ECO:0007669"/>
    <property type="project" value="TreeGrafter"/>
</dbReference>
<evidence type="ECO:0000256" key="3">
    <source>
        <dbReference type="ARBA" id="ARBA00023157"/>
    </source>
</evidence>